<proteinExistence type="predicted"/>
<gene>
    <name evidence="2" type="ORF">C7I85_12550</name>
</gene>
<evidence type="ECO:0000259" key="1">
    <source>
        <dbReference type="Pfam" id="PF11860"/>
    </source>
</evidence>
<evidence type="ECO:0000313" key="3">
    <source>
        <dbReference type="Proteomes" id="UP000240653"/>
    </source>
</evidence>
<dbReference type="EMBL" id="PXYL01000005">
    <property type="protein sequence ID" value="PSJ60859.1"/>
    <property type="molecule type" value="Genomic_DNA"/>
</dbReference>
<dbReference type="RefSeq" id="WP_106724328.1">
    <property type="nucleotide sequence ID" value="NZ_PXYL01000005.1"/>
</dbReference>
<dbReference type="OrthoDB" id="1523598at2"/>
<protein>
    <recommendedName>
        <fullName evidence="1">N-acetylmuramidase domain-containing protein</fullName>
    </recommendedName>
</protein>
<dbReference type="Pfam" id="PF11860">
    <property type="entry name" value="Muramidase"/>
    <property type="match status" value="1"/>
</dbReference>
<dbReference type="SUPFAM" id="SSF53955">
    <property type="entry name" value="Lysozyme-like"/>
    <property type="match status" value="1"/>
</dbReference>
<name>A0A2P7SED9_9HYPH</name>
<organism evidence="2 3">
    <name type="scientific">Pseudaminobacter soli</name>
    <name type="common">ex Li et al. 2025</name>
    <dbReference type="NCBI Taxonomy" id="1295366"/>
    <lineage>
        <taxon>Bacteria</taxon>
        <taxon>Pseudomonadati</taxon>
        <taxon>Pseudomonadota</taxon>
        <taxon>Alphaproteobacteria</taxon>
        <taxon>Hyphomicrobiales</taxon>
        <taxon>Phyllobacteriaceae</taxon>
        <taxon>Pseudaminobacter</taxon>
    </lineage>
</organism>
<evidence type="ECO:0000313" key="2">
    <source>
        <dbReference type="EMBL" id="PSJ60859.1"/>
    </source>
</evidence>
<keyword evidence="3" id="KW-1185">Reference proteome</keyword>
<accession>A0A2P7SED9</accession>
<dbReference type="AlphaFoldDB" id="A0A2P7SED9"/>
<comment type="caution">
    <text evidence="2">The sequence shown here is derived from an EMBL/GenBank/DDBJ whole genome shotgun (WGS) entry which is preliminary data.</text>
</comment>
<feature type="domain" description="N-acetylmuramidase" evidence="1">
    <location>
        <begin position="21"/>
        <end position="193"/>
    </location>
</feature>
<dbReference type="InterPro" id="IPR023346">
    <property type="entry name" value="Lysozyme-like_dom_sf"/>
</dbReference>
<dbReference type="InterPro" id="IPR024408">
    <property type="entry name" value="Muramidase"/>
</dbReference>
<dbReference type="Proteomes" id="UP000240653">
    <property type="component" value="Unassembled WGS sequence"/>
</dbReference>
<sequence>MFTQEIIDEIRTAAWSLGIEAEALLAIAEVESGGQAYARVEGRNEPLIRFEGHYFDRRLSTANQIRARALGLSASVAGAIANPRTQEARWRLLARAAEIDRKAAYESVSWGVGQVMGAHWAWLGYANVDALVAEARSGVAGQVRLMACYIDKAGLSTALRDRDWTAFARGYNGPDYRKNSYHTKIAAAYRRYKTSGGGVGQTRPNNLPPISAPDAGRNISPSVALPGRAPEPQSALGGWLRGLKAILLRR</sequence>
<reference evidence="2 3" key="1">
    <citation type="submission" date="2018-03" db="EMBL/GenBank/DDBJ databases">
        <title>The draft genome of Mesorhizobium soli JCM 19897.</title>
        <authorList>
            <person name="Li L."/>
            <person name="Liu L."/>
            <person name="Liang L."/>
            <person name="Wang T."/>
            <person name="Zhang X."/>
        </authorList>
    </citation>
    <scope>NUCLEOTIDE SEQUENCE [LARGE SCALE GENOMIC DNA]</scope>
    <source>
        <strain evidence="2 3">JCM 19897</strain>
    </source>
</reference>